<comment type="caution">
    <text evidence="1">The sequence shown here is derived from an EMBL/GenBank/DDBJ whole genome shotgun (WGS) entry which is preliminary data.</text>
</comment>
<evidence type="ECO:0000313" key="2">
    <source>
        <dbReference type="Proteomes" id="UP000622552"/>
    </source>
</evidence>
<protein>
    <submittedName>
        <fullName evidence="1">Uncharacterized protein</fullName>
    </submittedName>
</protein>
<sequence>MDIKVRNVSIVVSAATAGRHAIGIRGEIPLPVAARRMCAFTPGEPLVLAADVALSRLIVQSARSVAQLLADLDAPYSATQ</sequence>
<dbReference type="RefSeq" id="WP_231399080.1">
    <property type="nucleotide sequence ID" value="NZ_BONS01000013.1"/>
</dbReference>
<dbReference type="Proteomes" id="UP000622552">
    <property type="component" value="Unassembled WGS sequence"/>
</dbReference>
<accession>A0A8J7GQL1</accession>
<gene>
    <name evidence="1" type="ORF">IW245_007786</name>
</gene>
<keyword evidence="2" id="KW-1185">Reference proteome</keyword>
<proteinExistence type="predicted"/>
<dbReference type="AlphaFoldDB" id="A0A8J7GQL1"/>
<dbReference type="EMBL" id="JADOUF010000001">
    <property type="protein sequence ID" value="MBG6141592.1"/>
    <property type="molecule type" value="Genomic_DNA"/>
</dbReference>
<name>A0A8J7GQL1_9ACTN</name>
<reference evidence="1" key="1">
    <citation type="submission" date="2020-11" db="EMBL/GenBank/DDBJ databases">
        <title>Sequencing the genomes of 1000 actinobacteria strains.</title>
        <authorList>
            <person name="Klenk H.-P."/>
        </authorList>
    </citation>
    <scope>NUCLEOTIDE SEQUENCE</scope>
    <source>
        <strain evidence="1">DSM 45356</strain>
    </source>
</reference>
<organism evidence="1 2">
    <name type="scientific">Longispora fulva</name>
    <dbReference type="NCBI Taxonomy" id="619741"/>
    <lineage>
        <taxon>Bacteria</taxon>
        <taxon>Bacillati</taxon>
        <taxon>Actinomycetota</taxon>
        <taxon>Actinomycetes</taxon>
        <taxon>Micromonosporales</taxon>
        <taxon>Micromonosporaceae</taxon>
        <taxon>Longispora</taxon>
    </lineage>
</organism>
<evidence type="ECO:0000313" key="1">
    <source>
        <dbReference type="EMBL" id="MBG6141592.1"/>
    </source>
</evidence>